<dbReference type="AlphaFoldDB" id="A0AAE1XYJ7"/>
<dbReference type="EMBL" id="JACGWO010000008">
    <property type="protein sequence ID" value="KAK4420385.1"/>
    <property type="molecule type" value="Genomic_DNA"/>
</dbReference>
<organism evidence="1 2">
    <name type="scientific">Sesamum alatum</name>
    <dbReference type="NCBI Taxonomy" id="300844"/>
    <lineage>
        <taxon>Eukaryota</taxon>
        <taxon>Viridiplantae</taxon>
        <taxon>Streptophyta</taxon>
        <taxon>Embryophyta</taxon>
        <taxon>Tracheophyta</taxon>
        <taxon>Spermatophyta</taxon>
        <taxon>Magnoliopsida</taxon>
        <taxon>eudicotyledons</taxon>
        <taxon>Gunneridae</taxon>
        <taxon>Pentapetalae</taxon>
        <taxon>asterids</taxon>
        <taxon>lamiids</taxon>
        <taxon>Lamiales</taxon>
        <taxon>Pedaliaceae</taxon>
        <taxon>Sesamum</taxon>
    </lineage>
</organism>
<keyword evidence="2" id="KW-1185">Reference proteome</keyword>
<evidence type="ECO:0000313" key="2">
    <source>
        <dbReference type="Proteomes" id="UP001293254"/>
    </source>
</evidence>
<evidence type="ECO:0000313" key="1">
    <source>
        <dbReference type="EMBL" id="KAK4420385.1"/>
    </source>
</evidence>
<protein>
    <submittedName>
        <fullName evidence="1">Protein CUP-SHAPED COTYLEDON 2</fullName>
    </submittedName>
</protein>
<sequence>MVDIHDEWVISRVFQKTAPGSSSAAVGGATKKRPSAGFLDSSTLISQVHVTSPSSVSLPPLAASSAKEHVPCFSTTTAPGFSQDSLFELPPPPSSSLNSVVHGLSSASLFGKHGVGVSAFPSLRSLQENLHLPHFFSTAAPPHMHDDACQMPGYSSVGQWPALDNEKMCASELNCIWG</sequence>
<reference evidence="1" key="1">
    <citation type="submission" date="2020-06" db="EMBL/GenBank/DDBJ databases">
        <authorList>
            <person name="Li T."/>
            <person name="Hu X."/>
            <person name="Zhang T."/>
            <person name="Song X."/>
            <person name="Zhang H."/>
            <person name="Dai N."/>
            <person name="Sheng W."/>
            <person name="Hou X."/>
            <person name="Wei L."/>
        </authorList>
    </citation>
    <scope>NUCLEOTIDE SEQUENCE</scope>
    <source>
        <strain evidence="1">3651</strain>
        <tissue evidence="1">Leaf</tissue>
    </source>
</reference>
<accession>A0AAE1XYJ7</accession>
<gene>
    <name evidence="1" type="ORF">Salat_1988800</name>
</gene>
<comment type="caution">
    <text evidence="1">The sequence shown here is derived from an EMBL/GenBank/DDBJ whole genome shotgun (WGS) entry which is preliminary data.</text>
</comment>
<reference evidence="1" key="2">
    <citation type="journal article" date="2024" name="Plant">
        <title>Genomic evolution and insights into agronomic trait innovations of Sesamum species.</title>
        <authorList>
            <person name="Miao H."/>
            <person name="Wang L."/>
            <person name="Qu L."/>
            <person name="Liu H."/>
            <person name="Sun Y."/>
            <person name="Le M."/>
            <person name="Wang Q."/>
            <person name="Wei S."/>
            <person name="Zheng Y."/>
            <person name="Lin W."/>
            <person name="Duan Y."/>
            <person name="Cao H."/>
            <person name="Xiong S."/>
            <person name="Wang X."/>
            <person name="Wei L."/>
            <person name="Li C."/>
            <person name="Ma Q."/>
            <person name="Ju M."/>
            <person name="Zhao R."/>
            <person name="Li G."/>
            <person name="Mu C."/>
            <person name="Tian Q."/>
            <person name="Mei H."/>
            <person name="Zhang T."/>
            <person name="Gao T."/>
            <person name="Zhang H."/>
        </authorList>
    </citation>
    <scope>NUCLEOTIDE SEQUENCE</scope>
    <source>
        <strain evidence="1">3651</strain>
    </source>
</reference>
<proteinExistence type="predicted"/>
<name>A0AAE1XYJ7_9LAMI</name>
<dbReference type="Proteomes" id="UP001293254">
    <property type="component" value="Unassembled WGS sequence"/>
</dbReference>